<dbReference type="EMBL" id="JAAWUZ010000051">
    <property type="protein sequence ID" value="NSG30963.1"/>
    <property type="molecule type" value="Genomic_DNA"/>
</dbReference>
<evidence type="ECO:0000256" key="1">
    <source>
        <dbReference type="SAM" id="SignalP"/>
    </source>
</evidence>
<feature type="signal peptide" evidence="1">
    <location>
        <begin position="1"/>
        <end position="28"/>
    </location>
</feature>
<name>A0ABX2GZP5_9FIRM</name>
<organism evidence="2 3">
    <name type="scientific">Faecalicatena fissicatena</name>
    <dbReference type="NCBI Taxonomy" id="290055"/>
    <lineage>
        <taxon>Bacteria</taxon>
        <taxon>Bacillati</taxon>
        <taxon>Bacillota</taxon>
        <taxon>Clostridia</taxon>
        <taxon>Lachnospirales</taxon>
        <taxon>Lachnospiraceae</taxon>
        <taxon>Faecalicatena</taxon>
    </lineage>
</organism>
<dbReference type="RefSeq" id="WP_173866778.1">
    <property type="nucleotide sequence ID" value="NZ_JAAWUU010000049.1"/>
</dbReference>
<evidence type="ECO:0000313" key="2">
    <source>
        <dbReference type="EMBL" id="NSG30963.1"/>
    </source>
</evidence>
<sequence length="173" mass="18673">MRMKKAFKAMLAATACACMLTMPLSIHAAEPTDGLVVDGSLLTHDDSAEVTELFEWKFDNPESEVAPLGTYYATGHAGISKVSSKSVYITATTNCYENCDTVVAEVNLQRLEGNTWAYVTTRSKTGSNTGSVKVSDTVRVKSGYYYRVVSFHSATKNGKREVGSASSLSLYVG</sequence>
<dbReference type="InterPro" id="IPR046145">
    <property type="entry name" value="DUF6147"/>
</dbReference>
<gene>
    <name evidence="2" type="ORF">HFM93_11935</name>
</gene>
<accession>A0ABX2GZP5</accession>
<dbReference type="Pfam" id="PF19644">
    <property type="entry name" value="DUF6147"/>
    <property type="match status" value="1"/>
</dbReference>
<proteinExistence type="predicted"/>
<protein>
    <submittedName>
        <fullName evidence="2">Uncharacterized protein</fullName>
    </submittedName>
</protein>
<comment type="caution">
    <text evidence="2">The sequence shown here is derived from an EMBL/GenBank/DDBJ whole genome shotgun (WGS) entry which is preliminary data.</text>
</comment>
<dbReference type="Proteomes" id="UP000821846">
    <property type="component" value="Unassembled WGS sequence"/>
</dbReference>
<keyword evidence="3" id="KW-1185">Reference proteome</keyword>
<evidence type="ECO:0000313" key="3">
    <source>
        <dbReference type="Proteomes" id="UP000821846"/>
    </source>
</evidence>
<keyword evidence="1" id="KW-0732">Signal</keyword>
<feature type="chain" id="PRO_5047190433" evidence="1">
    <location>
        <begin position="29"/>
        <end position="173"/>
    </location>
</feature>
<reference evidence="2 3" key="1">
    <citation type="journal article" date="2020" name="Cell Host Microbe">
        <title>Functional and Genomic Variation between Human-Derived Isolates of Lachnospiraceae Reveals Inter- and Intra-Species Diversity.</title>
        <authorList>
            <person name="Sorbara M.T."/>
            <person name="Littmann E.R."/>
            <person name="Fontana E."/>
            <person name="Moody T.U."/>
            <person name="Kohout C.E."/>
            <person name="Gjonbalaj M."/>
            <person name="Eaton V."/>
            <person name="Seok R."/>
            <person name="Leiner I.M."/>
            <person name="Pamer E.G."/>
        </authorList>
    </citation>
    <scope>NUCLEOTIDE SEQUENCE [LARGE SCALE GENOMIC DNA]</scope>
    <source>
        <strain evidence="2 3">MSK.14.16</strain>
    </source>
</reference>